<reference evidence="1 2" key="1">
    <citation type="submission" date="2016-08" db="EMBL/GenBank/DDBJ databases">
        <title>Novel Firmicutes and Novel Genomes.</title>
        <authorList>
            <person name="Poppleton D.I."/>
            <person name="Gribaldo S."/>
        </authorList>
    </citation>
    <scope>NUCLEOTIDE SEQUENCE [LARGE SCALE GENOMIC DNA]</scope>
    <source>
        <strain evidence="1 2">CTT3</strain>
    </source>
</reference>
<dbReference type="InterPro" id="IPR043519">
    <property type="entry name" value="NT_sf"/>
</dbReference>
<comment type="caution">
    <text evidence="1">The sequence shown here is derived from an EMBL/GenBank/DDBJ whole genome shotgun (WGS) entry which is preliminary data.</text>
</comment>
<dbReference type="SUPFAM" id="SSF81631">
    <property type="entry name" value="PAP/OAS1 substrate-binding domain"/>
    <property type="match status" value="1"/>
</dbReference>
<dbReference type="SUPFAM" id="SSF81301">
    <property type="entry name" value="Nucleotidyltransferase"/>
    <property type="match status" value="1"/>
</dbReference>
<organism evidence="1 2">
    <name type="scientific">Thermohalobacter berrensis</name>
    <dbReference type="NCBI Taxonomy" id="99594"/>
    <lineage>
        <taxon>Bacteria</taxon>
        <taxon>Bacillati</taxon>
        <taxon>Bacillota</taxon>
        <taxon>Tissierellia</taxon>
        <taxon>Tissierellales</taxon>
        <taxon>Thermohalobacteraceae</taxon>
        <taxon>Thermohalobacter</taxon>
    </lineage>
</organism>
<dbReference type="Proteomes" id="UP000284177">
    <property type="component" value="Unassembled WGS sequence"/>
</dbReference>
<protein>
    <recommendedName>
        <fullName evidence="3">Aminoglycoside adenylyltransferase</fullName>
    </recommendedName>
</protein>
<evidence type="ECO:0008006" key="3">
    <source>
        <dbReference type="Google" id="ProtNLM"/>
    </source>
</evidence>
<keyword evidence="2" id="KW-1185">Reference proteome</keyword>
<sequence length="285" mass="34022">MRTEKEVLSQFKEWAERNELIRAAILTSSRAKPDANVDFLSDYDIELYVSDLSKFKKSDDWLEEFGAIMVRWPFKPRSTGFKTGCWITRLVLFKDGVRIDFQITDQLKIDSDAYDNGYKVLIDKDEITKGLSKPTYSEYIIKKPSKEEYEVLVNEFWWNAYYVPKYLWRDELPFAKYMLDYTLKYSFLHKIIDWYIGMKNDWSVETGAFGKKFKKYLSSETWKEFKETYAGADIEENWNAFFNTITFFRKIAKKVGENLGYKYPDQVDKEVIQFCKKIKETKKID</sequence>
<dbReference type="AlphaFoldDB" id="A0A419T0V4"/>
<dbReference type="InterPro" id="IPR007530">
    <property type="entry name" value="Aminoglycoside_adenylylTfrase"/>
</dbReference>
<name>A0A419T0V4_9FIRM</name>
<dbReference type="Gene3D" id="3.30.460.10">
    <property type="entry name" value="Beta Polymerase, domain 2"/>
    <property type="match status" value="1"/>
</dbReference>
<dbReference type="Pfam" id="PF04439">
    <property type="entry name" value="Adenyl_transf"/>
    <property type="match status" value="1"/>
</dbReference>
<evidence type="ECO:0000313" key="1">
    <source>
        <dbReference type="EMBL" id="RKD31210.1"/>
    </source>
</evidence>
<dbReference type="EMBL" id="MCIB01000023">
    <property type="protein sequence ID" value="RKD31210.1"/>
    <property type="molecule type" value="Genomic_DNA"/>
</dbReference>
<dbReference type="RefSeq" id="WP_183108808.1">
    <property type="nucleotide sequence ID" value="NZ_MCIB01000023.1"/>
</dbReference>
<accession>A0A419T0V4</accession>
<evidence type="ECO:0000313" key="2">
    <source>
        <dbReference type="Proteomes" id="UP000284177"/>
    </source>
</evidence>
<dbReference type="Gene3D" id="1.20.120.330">
    <property type="entry name" value="Nucleotidyltransferases domain 2"/>
    <property type="match status" value="1"/>
</dbReference>
<gene>
    <name evidence="1" type="ORF">BET03_03525</name>
</gene>
<proteinExistence type="predicted"/>